<evidence type="ECO:0000256" key="2">
    <source>
        <dbReference type="ARBA" id="ARBA00022490"/>
    </source>
</evidence>
<dbReference type="SUPFAM" id="SSF48371">
    <property type="entry name" value="ARM repeat"/>
    <property type="match status" value="1"/>
</dbReference>
<comment type="caution">
    <text evidence="9">The sequence shown here is derived from an EMBL/GenBank/DDBJ whole genome shotgun (WGS) entry which is preliminary data.</text>
</comment>
<sequence length="362" mass="41157">MENFNRLYKELQNLRLYNAGETSQQQQPPLISPAMPHASGNTTSKPHEERETSLPIPPATHSLQAIQNHHRQRLRTRLHALLTTVEGEGPAEFKDMIARNDGRELRKFACMLTSNSDHFFEIVNDREGSRRVRTLLGKSQETDEILLNAIVRRFIDVMTGEHSYFVALRAINVFNDARSSVLVNLTLHDAFYLASDKTGCIALNQVITGSKDFTRYEFLNAIAKNADLLSMDDSGTFVVQHALKFQDLQCTNDIALRLCGYYVELASQRRGSYIVEQILESRSVMGLDLVVSELVESGGATLLRLARNEFGNYVVQKALRVTWSERRADLYWGLVEKLLPFLDMLRRSHGRNIAEFIQSKLV</sequence>
<dbReference type="GO" id="GO:0003729">
    <property type="term" value="F:mRNA binding"/>
    <property type="evidence" value="ECO:0007669"/>
    <property type="project" value="TreeGrafter"/>
</dbReference>
<dbReference type="Proteomes" id="UP000467841">
    <property type="component" value="Unassembled WGS sequence"/>
</dbReference>
<dbReference type="Pfam" id="PF00806">
    <property type="entry name" value="PUF"/>
    <property type="match status" value="2"/>
</dbReference>
<dbReference type="PROSITE" id="PS50302">
    <property type="entry name" value="PUM"/>
    <property type="match status" value="2"/>
</dbReference>
<comment type="subcellular location">
    <subcellularLocation>
        <location evidence="1">Cytoplasm</location>
    </subcellularLocation>
</comment>
<dbReference type="InterPro" id="IPR016024">
    <property type="entry name" value="ARM-type_fold"/>
</dbReference>
<keyword evidence="10" id="KW-1185">Reference proteome</keyword>
<keyword evidence="2" id="KW-0963">Cytoplasm</keyword>
<evidence type="ECO:0000313" key="9">
    <source>
        <dbReference type="EMBL" id="CAA7034808.1"/>
    </source>
</evidence>
<dbReference type="SMART" id="SM00025">
    <property type="entry name" value="Pumilio"/>
    <property type="match status" value="4"/>
</dbReference>
<dbReference type="GO" id="GO:0005737">
    <property type="term" value="C:cytoplasm"/>
    <property type="evidence" value="ECO:0007669"/>
    <property type="project" value="UniProtKB-SubCell"/>
</dbReference>
<feature type="repeat" description="Pumilio" evidence="6">
    <location>
        <begin position="293"/>
        <end position="332"/>
    </location>
</feature>
<dbReference type="InterPro" id="IPR001313">
    <property type="entry name" value="Pumilio_RNA-bd_rpt"/>
</dbReference>
<evidence type="ECO:0000259" key="8">
    <source>
        <dbReference type="PROSITE" id="PS50303"/>
    </source>
</evidence>
<feature type="region of interest" description="Disordered" evidence="7">
    <location>
        <begin position="21"/>
        <end position="55"/>
    </location>
</feature>
<reference evidence="9" key="1">
    <citation type="submission" date="2020-01" db="EMBL/GenBank/DDBJ databases">
        <authorList>
            <person name="Mishra B."/>
        </authorList>
    </citation>
    <scope>NUCLEOTIDE SEQUENCE [LARGE SCALE GENOMIC DNA]</scope>
</reference>
<dbReference type="PANTHER" id="PTHR12537:SF137">
    <property type="entry name" value="PUMILIO HOMOLOG 16-RELATED"/>
    <property type="match status" value="1"/>
</dbReference>
<dbReference type="OrthoDB" id="668540at2759"/>
<evidence type="ECO:0000256" key="7">
    <source>
        <dbReference type="SAM" id="MobiDB-lite"/>
    </source>
</evidence>
<dbReference type="PROSITE" id="PS50303">
    <property type="entry name" value="PUM_HD"/>
    <property type="match status" value="1"/>
</dbReference>
<keyword evidence="4" id="KW-0810">Translation regulation</keyword>
<evidence type="ECO:0000256" key="4">
    <source>
        <dbReference type="ARBA" id="ARBA00022845"/>
    </source>
</evidence>
<dbReference type="GO" id="GO:0006417">
    <property type="term" value="P:regulation of translation"/>
    <property type="evidence" value="ECO:0007669"/>
    <property type="project" value="UniProtKB-KW"/>
</dbReference>
<proteinExistence type="predicted"/>
<dbReference type="AlphaFoldDB" id="A0A6D2JBX2"/>
<evidence type="ECO:0000256" key="1">
    <source>
        <dbReference type="ARBA" id="ARBA00004496"/>
    </source>
</evidence>
<dbReference type="InterPro" id="IPR033133">
    <property type="entry name" value="PUM-HD"/>
</dbReference>
<evidence type="ECO:0000256" key="6">
    <source>
        <dbReference type="PROSITE-ProRule" id="PRU00317"/>
    </source>
</evidence>
<gene>
    <name evidence="9" type="ORF">MERR_LOCUS22043</name>
</gene>
<feature type="repeat" description="Pumilio" evidence="6">
    <location>
        <begin position="257"/>
        <end position="292"/>
    </location>
</feature>
<name>A0A6D2JBX2_9BRAS</name>
<dbReference type="PANTHER" id="PTHR12537">
    <property type="entry name" value="RNA BINDING PROTEIN PUMILIO-RELATED"/>
    <property type="match status" value="1"/>
</dbReference>
<dbReference type="InterPro" id="IPR011989">
    <property type="entry name" value="ARM-like"/>
</dbReference>
<keyword evidence="5" id="KW-0694">RNA-binding</keyword>
<feature type="domain" description="PUM-HD" evidence="8">
    <location>
        <begin position="11"/>
        <end position="361"/>
    </location>
</feature>
<evidence type="ECO:0000256" key="5">
    <source>
        <dbReference type="ARBA" id="ARBA00022884"/>
    </source>
</evidence>
<accession>A0A6D2JBX2</accession>
<evidence type="ECO:0000313" key="10">
    <source>
        <dbReference type="Proteomes" id="UP000467841"/>
    </source>
</evidence>
<protein>
    <recommendedName>
        <fullName evidence="8">PUM-HD domain-containing protein</fullName>
    </recommendedName>
</protein>
<organism evidence="9 10">
    <name type="scientific">Microthlaspi erraticum</name>
    <dbReference type="NCBI Taxonomy" id="1685480"/>
    <lineage>
        <taxon>Eukaryota</taxon>
        <taxon>Viridiplantae</taxon>
        <taxon>Streptophyta</taxon>
        <taxon>Embryophyta</taxon>
        <taxon>Tracheophyta</taxon>
        <taxon>Spermatophyta</taxon>
        <taxon>Magnoliopsida</taxon>
        <taxon>eudicotyledons</taxon>
        <taxon>Gunneridae</taxon>
        <taxon>Pentapetalae</taxon>
        <taxon>rosids</taxon>
        <taxon>malvids</taxon>
        <taxon>Brassicales</taxon>
        <taxon>Brassicaceae</taxon>
        <taxon>Coluteocarpeae</taxon>
        <taxon>Microthlaspi</taxon>
    </lineage>
</organism>
<keyword evidence="3" id="KW-0677">Repeat</keyword>
<dbReference type="EMBL" id="CACVBM020001151">
    <property type="protein sequence ID" value="CAA7034808.1"/>
    <property type="molecule type" value="Genomic_DNA"/>
</dbReference>
<evidence type="ECO:0000256" key="3">
    <source>
        <dbReference type="ARBA" id="ARBA00022737"/>
    </source>
</evidence>
<dbReference type="Gene3D" id="1.25.10.10">
    <property type="entry name" value="Leucine-rich Repeat Variant"/>
    <property type="match status" value="1"/>
</dbReference>